<name>A0A7Y2LYP1_9MICO</name>
<protein>
    <submittedName>
        <fullName evidence="1">Uncharacterized protein</fullName>
    </submittedName>
</protein>
<evidence type="ECO:0000313" key="2">
    <source>
        <dbReference type="Proteomes" id="UP000543598"/>
    </source>
</evidence>
<reference evidence="1 2" key="1">
    <citation type="submission" date="2020-05" db="EMBL/GenBank/DDBJ databases">
        <title>MicrobeNet Type strains.</title>
        <authorList>
            <person name="Nicholson A.C."/>
        </authorList>
    </citation>
    <scope>NUCLEOTIDE SEQUENCE [LARGE SCALE GENOMIC DNA]</scope>
    <source>
        <strain evidence="1 2">JCM 14282</strain>
    </source>
</reference>
<dbReference type="AlphaFoldDB" id="A0A7Y2LYP1"/>
<keyword evidence="2" id="KW-1185">Reference proteome</keyword>
<comment type="caution">
    <text evidence="1">The sequence shown here is derived from an EMBL/GenBank/DDBJ whole genome shotgun (WGS) entry which is preliminary data.</text>
</comment>
<dbReference type="InterPro" id="IPR039498">
    <property type="entry name" value="NTP_transf_5"/>
</dbReference>
<dbReference type="Gene3D" id="3.30.460.40">
    <property type="match status" value="1"/>
</dbReference>
<sequence length="383" mass="40687">MSDRLRPLARLLVESVTGATGPLPAGVADEAADRVLAAGELHRVRPAIRRRVLAAPDAPPQWRAPLDRAHLDQVLRQLRAGSDVGVIAGILDGAGMAWAVSKGPVLADAVWPHSIMREFADLDVFVHPARFGEALALLESGGFALVDRNWPEIARQNRAELALRGPSGLAIDLHWGTVVTPRARRSFPVDLATLLSRVRPVALATGVCVPAFAPADLLVHVAFHAAQSGANRLAWLGDVLYCALQPDLDWDAVAHVCGTTGMSAGIGLVLARTERVFDRRLPLPGALRREADDTAWARRARGVDVRSPFPGLPGDAALGGTYYSSARSSLPASVAAAVRTSIEVRVIESRVRRRGVERNPLDDDVPDAAARASYLGAIAAGTA</sequence>
<evidence type="ECO:0000313" key="1">
    <source>
        <dbReference type="EMBL" id="NNH03285.1"/>
    </source>
</evidence>
<dbReference type="Proteomes" id="UP000543598">
    <property type="component" value="Unassembled WGS sequence"/>
</dbReference>
<organism evidence="1 2">
    <name type="scientific">Microbacterium ulmi</name>
    <dbReference type="NCBI Taxonomy" id="179095"/>
    <lineage>
        <taxon>Bacteria</taxon>
        <taxon>Bacillati</taxon>
        <taxon>Actinomycetota</taxon>
        <taxon>Actinomycetes</taxon>
        <taxon>Micrococcales</taxon>
        <taxon>Microbacteriaceae</taxon>
        <taxon>Microbacterium</taxon>
    </lineage>
</organism>
<accession>A0A7Y2LYP1</accession>
<gene>
    <name evidence="1" type="ORF">HLA99_05415</name>
</gene>
<proteinExistence type="predicted"/>
<dbReference type="EMBL" id="JABEMB010000004">
    <property type="protein sequence ID" value="NNH03285.1"/>
    <property type="molecule type" value="Genomic_DNA"/>
</dbReference>
<dbReference type="Pfam" id="PF14907">
    <property type="entry name" value="NTP_transf_5"/>
    <property type="match status" value="1"/>
</dbReference>
<dbReference type="RefSeq" id="WP_167037643.1">
    <property type="nucleotide sequence ID" value="NZ_BAAANA010000001.1"/>
</dbReference>